<organism evidence="1 2">
    <name type="scientific">Glossina palpalis gambiensis</name>
    <dbReference type="NCBI Taxonomy" id="67801"/>
    <lineage>
        <taxon>Eukaryota</taxon>
        <taxon>Metazoa</taxon>
        <taxon>Ecdysozoa</taxon>
        <taxon>Arthropoda</taxon>
        <taxon>Hexapoda</taxon>
        <taxon>Insecta</taxon>
        <taxon>Pterygota</taxon>
        <taxon>Neoptera</taxon>
        <taxon>Endopterygota</taxon>
        <taxon>Diptera</taxon>
        <taxon>Brachycera</taxon>
        <taxon>Muscomorpha</taxon>
        <taxon>Hippoboscoidea</taxon>
        <taxon>Glossinidae</taxon>
        <taxon>Glossina</taxon>
    </lineage>
</organism>
<accession>A0A1B0AL26</accession>
<proteinExistence type="predicted"/>
<evidence type="ECO:0000313" key="1">
    <source>
        <dbReference type="EnsemblMetazoa" id="GPPI000523-PA"/>
    </source>
</evidence>
<reference evidence="1" key="2">
    <citation type="submission" date="2020-05" db="UniProtKB">
        <authorList>
            <consortium name="EnsemblMetazoa"/>
        </authorList>
    </citation>
    <scope>IDENTIFICATION</scope>
    <source>
        <strain evidence="1">IAEA</strain>
    </source>
</reference>
<dbReference type="EMBL" id="JXJN01029729">
    <property type="status" value="NOT_ANNOTATED_CDS"/>
    <property type="molecule type" value="Genomic_DNA"/>
</dbReference>
<dbReference type="EnsemblMetazoa" id="GPPI000523-RA">
    <property type="protein sequence ID" value="GPPI000523-PA"/>
    <property type="gene ID" value="GPPI000523"/>
</dbReference>
<name>A0A1B0AL26_9MUSC</name>
<protein>
    <submittedName>
        <fullName evidence="1">Uncharacterized protein</fullName>
    </submittedName>
</protein>
<dbReference type="VEuPathDB" id="VectorBase:GPPI000523"/>
<dbReference type="Proteomes" id="UP000092460">
    <property type="component" value="Unassembled WGS sequence"/>
</dbReference>
<sequence>MAIIDEEDCDKYVRGSQERPITDRPPDNVIHTIPPTTMKPKWNISNSYWPRKTTSTTIATSTPRYRYMYPRTTTTQAPRSLIKTPRAFISTIGIFHWLAGILHRLRDTTGQCDPLTFFSPNEAVRKGANYIKRYPSFENIFHFGAIITIFS</sequence>
<evidence type="ECO:0000313" key="2">
    <source>
        <dbReference type="Proteomes" id="UP000092460"/>
    </source>
</evidence>
<dbReference type="AlphaFoldDB" id="A0A1B0AL26"/>
<reference evidence="2" key="1">
    <citation type="submission" date="2015-01" db="EMBL/GenBank/DDBJ databases">
        <authorList>
            <person name="Aksoy S."/>
            <person name="Warren W."/>
            <person name="Wilson R.K."/>
        </authorList>
    </citation>
    <scope>NUCLEOTIDE SEQUENCE [LARGE SCALE GENOMIC DNA]</scope>
    <source>
        <strain evidence="2">IAEA</strain>
    </source>
</reference>
<keyword evidence="2" id="KW-1185">Reference proteome</keyword>